<dbReference type="Pfam" id="PF25771">
    <property type="entry name" value="CC_CEP152-bind"/>
    <property type="match status" value="1"/>
</dbReference>
<feature type="region of interest" description="Disordered" evidence="1">
    <location>
        <begin position="71"/>
        <end position="91"/>
    </location>
</feature>
<dbReference type="EMBL" id="JARBDR010000640">
    <property type="protein sequence ID" value="KAJ8310259.1"/>
    <property type="molecule type" value="Genomic_DNA"/>
</dbReference>
<protein>
    <recommendedName>
        <fullName evidence="2">CEP63/Deup1 CEP152 binding coiled coil domain-containing protein</fullName>
    </recommendedName>
</protein>
<evidence type="ECO:0000313" key="3">
    <source>
        <dbReference type="EMBL" id="KAJ8310259.1"/>
    </source>
</evidence>
<evidence type="ECO:0000313" key="4">
    <source>
        <dbReference type="Proteomes" id="UP001217089"/>
    </source>
</evidence>
<evidence type="ECO:0000259" key="2">
    <source>
        <dbReference type="Pfam" id="PF25771"/>
    </source>
</evidence>
<gene>
    <name evidence="3" type="ORF">KUTeg_012124</name>
</gene>
<feature type="domain" description="CEP63/Deup1 CEP152 binding coiled coil" evidence="2">
    <location>
        <begin position="210"/>
        <end position="243"/>
    </location>
</feature>
<organism evidence="3 4">
    <name type="scientific">Tegillarca granosa</name>
    <name type="common">Malaysian cockle</name>
    <name type="synonym">Anadara granosa</name>
    <dbReference type="NCBI Taxonomy" id="220873"/>
    <lineage>
        <taxon>Eukaryota</taxon>
        <taxon>Metazoa</taxon>
        <taxon>Spiralia</taxon>
        <taxon>Lophotrochozoa</taxon>
        <taxon>Mollusca</taxon>
        <taxon>Bivalvia</taxon>
        <taxon>Autobranchia</taxon>
        <taxon>Pteriomorphia</taxon>
        <taxon>Arcoida</taxon>
        <taxon>Arcoidea</taxon>
        <taxon>Arcidae</taxon>
        <taxon>Tegillarca</taxon>
    </lineage>
</organism>
<feature type="region of interest" description="Disordered" evidence="1">
    <location>
        <begin position="1"/>
        <end position="45"/>
    </location>
</feature>
<feature type="region of interest" description="Disordered" evidence="1">
    <location>
        <begin position="188"/>
        <end position="214"/>
    </location>
</feature>
<keyword evidence="4" id="KW-1185">Reference proteome</keyword>
<feature type="compositionally biased region" description="Basic and acidic residues" evidence="1">
    <location>
        <begin position="21"/>
        <end position="45"/>
    </location>
</feature>
<evidence type="ECO:0000256" key="1">
    <source>
        <dbReference type="SAM" id="MobiDB-lite"/>
    </source>
</evidence>
<dbReference type="InterPro" id="IPR057656">
    <property type="entry name" value="CEP63/Deup1_CC"/>
</dbReference>
<name>A0ABQ9EYV5_TEGGR</name>
<accession>A0ABQ9EYV5</accession>
<feature type="compositionally biased region" description="Polar residues" evidence="1">
    <location>
        <begin position="202"/>
        <end position="211"/>
    </location>
</feature>
<comment type="caution">
    <text evidence="3">The sequence shown here is derived from an EMBL/GenBank/DDBJ whole genome shotgun (WGS) entry which is preliminary data.</text>
</comment>
<dbReference type="Proteomes" id="UP001217089">
    <property type="component" value="Unassembled WGS sequence"/>
</dbReference>
<sequence length="246" mass="29649">MREEMNEMEEKFEEQLQSALREAEVSSNDERRFHRIEEDANNKLHMMQERMDSAAQRYEEEISLLRTQKARLENQLDRRPVDQHDRRPIDQHDRRPVNQFDRRPVYSAAPEERVPTHYNNHQRYENDMTNVRHNGTHNPRYEEEYVPVRHSRNYQQARYPEEEDARDNPANQSFETVLSSKAMSISESVNGYYDPDDREVQNSRNSVSQKFLESENRRAKDLEFLIDSHIEQLKLGTEKMIKKNKR</sequence>
<reference evidence="3 4" key="1">
    <citation type="submission" date="2022-12" db="EMBL/GenBank/DDBJ databases">
        <title>Chromosome-level genome of Tegillarca granosa.</title>
        <authorList>
            <person name="Kim J."/>
        </authorList>
    </citation>
    <scope>NUCLEOTIDE SEQUENCE [LARGE SCALE GENOMIC DNA]</scope>
    <source>
        <strain evidence="3">Teg-2019</strain>
        <tissue evidence="3">Adductor muscle</tissue>
    </source>
</reference>
<proteinExistence type="predicted"/>